<feature type="domain" description="NADP-dependent oxidoreductase" evidence="2">
    <location>
        <begin position="21"/>
        <end position="320"/>
    </location>
</feature>
<dbReference type="GO" id="GO:0016491">
    <property type="term" value="F:oxidoreductase activity"/>
    <property type="evidence" value="ECO:0007669"/>
    <property type="project" value="UniProtKB-KW"/>
</dbReference>
<sequence>MVTATATLGGTASNVTVGRVAHGLMTMTWTPNPVPEEQAFEAIKAGVDALPPGAKAFLNAGEFYAQDWGTLNLEMLSRFYEKYPDYAEKTFLSVKGGLVAQERRPDGSLEYLRKSLENIQKALGPIKKVDLFEPARIDSTIPIEELMENLKILVKEGKFSHIGLTECNANTLRRANAVHPVAAAEIEVSPWEYGENQKAVIETARELGIAVLAYSPIGKGFLTGQIKSTAHLPEGDVRLTMTRFRDDEILKQNYAIVDAIGAVAKRIGYTPAQLSIAWVASLGPHVIPLPGSSKSTRTLENLEAGDIKLSDADLAETHKIVAGNKTKGDRYYGLSDKEMHLWQ</sequence>
<dbReference type="AlphaFoldDB" id="A0A4Y7TI04"/>
<dbReference type="InterPro" id="IPR023210">
    <property type="entry name" value="NADP_OxRdtase_dom"/>
</dbReference>
<evidence type="ECO:0000313" key="4">
    <source>
        <dbReference type="Proteomes" id="UP000298030"/>
    </source>
</evidence>
<gene>
    <name evidence="3" type="ORF">FA13DRAFT_1812394</name>
</gene>
<dbReference type="InterPro" id="IPR050791">
    <property type="entry name" value="Aldo-Keto_reductase"/>
</dbReference>
<proteinExistence type="predicted"/>
<dbReference type="Proteomes" id="UP000298030">
    <property type="component" value="Unassembled WGS sequence"/>
</dbReference>
<evidence type="ECO:0000313" key="3">
    <source>
        <dbReference type="EMBL" id="TEB33793.1"/>
    </source>
</evidence>
<dbReference type="OrthoDB" id="37537at2759"/>
<dbReference type="PANTHER" id="PTHR43625:SF78">
    <property type="entry name" value="PYRIDOXAL REDUCTASE-RELATED"/>
    <property type="match status" value="1"/>
</dbReference>
<accession>A0A4Y7TI04</accession>
<dbReference type="Pfam" id="PF00248">
    <property type="entry name" value="Aldo_ket_red"/>
    <property type="match status" value="1"/>
</dbReference>
<dbReference type="STRING" id="71717.A0A4Y7TI04"/>
<comment type="caution">
    <text evidence="3">The sequence shown here is derived from an EMBL/GenBank/DDBJ whole genome shotgun (WGS) entry which is preliminary data.</text>
</comment>
<keyword evidence="1" id="KW-0560">Oxidoreductase</keyword>
<protein>
    <submittedName>
        <fullName evidence="3">Aldo/keto reductase</fullName>
    </submittedName>
</protein>
<dbReference type="SUPFAM" id="SSF51430">
    <property type="entry name" value="NAD(P)-linked oxidoreductase"/>
    <property type="match status" value="1"/>
</dbReference>
<dbReference type="InterPro" id="IPR036812">
    <property type="entry name" value="NAD(P)_OxRdtase_dom_sf"/>
</dbReference>
<evidence type="ECO:0000259" key="2">
    <source>
        <dbReference type="Pfam" id="PF00248"/>
    </source>
</evidence>
<dbReference type="GO" id="GO:0005737">
    <property type="term" value="C:cytoplasm"/>
    <property type="evidence" value="ECO:0007669"/>
    <property type="project" value="TreeGrafter"/>
</dbReference>
<reference evidence="3 4" key="1">
    <citation type="journal article" date="2019" name="Nat. Ecol. Evol.">
        <title>Megaphylogeny resolves global patterns of mushroom evolution.</title>
        <authorList>
            <person name="Varga T."/>
            <person name="Krizsan K."/>
            <person name="Foldi C."/>
            <person name="Dima B."/>
            <person name="Sanchez-Garcia M."/>
            <person name="Sanchez-Ramirez S."/>
            <person name="Szollosi G.J."/>
            <person name="Szarkandi J.G."/>
            <person name="Papp V."/>
            <person name="Albert L."/>
            <person name="Andreopoulos W."/>
            <person name="Angelini C."/>
            <person name="Antonin V."/>
            <person name="Barry K.W."/>
            <person name="Bougher N.L."/>
            <person name="Buchanan P."/>
            <person name="Buyck B."/>
            <person name="Bense V."/>
            <person name="Catcheside P."/>
            <person name="Chovatia M."/>
            <person name="Cooper J."/>
            <person name="Damon W."/>
            <person name="Desjardin D."/>
            <person name="Finy P."/>
            <person name="Geml J."/>
            <person name="Haridas S."/>
            <person name="Hughes K."/>
            <person name="Justo A."/>
            <person name="Karasinski D."/>
            <person name="Kautmanova I."/>
            <person name="Kiss B."/>
            <person name="Kocsube S."/>
            <person name="Kotiranta H."/>
            <person name="LaButti K.M."/>
            <person name="Lechner B.E."/>
            <person name="Liimatainen K."/>
            <person name="Lipzen A."/>
            <person name="Lukacs Z."/>
            <person name="Mihaltcheva S."/>
            <person name="Morgado L.N."/>
            <person name="Niskanen T."/>
            <person name="Noordeloos M.E."/>
            <person name="Ohm R.A."/>
            <person name="Ortiz-Santana B."/>
            <person name="Ovrebo C."/>
            <person name="Racz N."/>
            <person name="Riley R."/>
            <person name="Savchenko A."/>
            <person name="Shiryaev A."/>
            <person name="Soop K."/>
            <person name="Spirin V."/>
            <person name="Szebenyi C."/>
            <person name="Tomsovsky M."/>
            <person name="Tulloss R.E."/>
            <person name="Uehling J."/>
            <person name="Grigoriev I.V."/>
            <person name="Vagvolgyi C."/>
            <person name="Papp T."/>
            <person name="Martin F.M."/>
            <person name="Miettinen O."/>
            <person name="Hibbett D.S."/>
            <person name="Nagy L.G."/>
        </authorList>
    </citation>
    <scope>NUCLEOTIDE SEQUENCE [LARGE SCALE GENOMIC DNA]</scope>
    <source>
        <strain evidence="3 4">FP101781</strain>
    </source>
</reference>
<name>A0A4Y7TI04_COPMI</name>
<organism evidence="3 4">
    <name type="scientific">Coprinellus micaceus</name>
    <name type="common">Glistening ink-cap mushroom</name>
    <name type="synonym">Coprinus micaceus</name>
    <dbReference type="NCBI Taxonomy" id="71717"/>
    <lineage>
        <taxon>Eukaryota</taxon>
        <taxon>Fungi</taxon>
        <taxon>Dikarya</taxon>
        <taxon>Basidiomycota</taxon>
        <taxon>Agaricomycotina</taxon>
        <taxon>Agaricomycetes</taxon>
        <taxon>Agaricomycetidae</taxon>
        <taxon>Agaricales</taxon>
        <taxon>Agaricineae</taxon>
        <taxon>Psathyrellaceae</taxon>
        <taxon>Coprinellus</taxon>
    </lineage>
</organism>
<keyword evidence="4" id="KW-1185">Reference proteome</keyword>
<dbReference type="Gene3D" id="3.20.20.100">
    <property type="entry name" value="NADP-dependent oxidoreductase domain"/>
    <property type="match status" value="1"/>
</dbReference>
<dbReference type="PANTHER" id="PTHR43625">
    <property type="entry name" value="AFLATOXIN B1 ALDEHYDE REDUCTASE"/>
    <property type="match status" value="1"/>
</dbReference>
<evidence type="ECO:0000256" key="1">
    <source>
        <dbReference type="ARBA" id="ARBA00023002"/>
    </source>
</evidence>
<dbReference type="CDD" id="cd19077">
    <property type="entry name" value="AKR_AKR8A1-2"/>
    <property type="match status" value="1"/>
</dbReference>
<dbReference type="EMBL" id="QPFP01000011">
    <property type="protein sequence ID" value="TEB33793.1"/>
    <property type="molecule type" value="Genomic_DNA"/>
</dbReference>